<dbReference type="GeneID" id="300273212"/>
<dbReference type="Pfam" id="PF19621">
    <property type="entry name" value="DUF6126"/>
    <property type="match status" value="1"/>
</dbReference>
<evidence type="ECO:0000256" key="1">
    <source>
        <dbReference type="SAM" id="MobiDB-lite"/>
    </source>
</evidence>
<accession>A0A2K8P9H7</accession>
<reference evidence="3 4" key="1">
    <citation type="submission" date="2017-11" db="EMBL/GenBank/DDBJ databases">
        <title>Complete genome sequence of Streptomyces lavendulae subsp. lavendulae CCM 3239 (formerly 'Streptomyces aureofaciens CCM 3239'), the producer of the angucycline-type antibiotic auricin.</title>
        <authorList>
            <person name="Busche T."/>
            <person name="Novakova R."/>
            <person name="Al'Dilaimi A."/>
            <person name="Homerova D."/>
            <person name="Feckova L."/>
            <person name="Rezuchova B."/>
            <person name="Mingyar E."/>
            <person name="Csolleiova D."/>
            <person name="Bekeova C."/>
            <person name="Winkler A."/>
            <person name="Sevcikova B."/>
            <person name="Kalinowski J."/>
            <person name="Kormanec J."/>
            <person name="Ruckert C."/>
        </authorList>
    </citation>
    <scope>NUCLEOTIDE SEQUENCE [LARGE SCALE GENOMIC DNA]</scope>
    <source>
        <strain evidence="3 4">CCM 3239</strain>
    </source>
</reference>
<dbReference type="Proteomes" id="UP000231791">
    <property type="component" value="Chromosome"/>
</dbReference>
<protein>
    <submittedName>
        <fullName evidence="3">Uncharacterized protein</fullName>
    </submittedName>
</protein>
<dbReference type="KEGG" id="slx:SLAV_04260"/>
<feature type="region of interest" description="Disordered" evidence="1">
    <location>
        <begin position="1"/>
        <end position="48"/>
    </location>
</feature>
<feature type="transmembrane region" description="Helical" evidence="2">
    <location>
        <begin position="66"/>
        <end position="88"/>
    </location>
</feature>
<feature type="compositionally biased region" description="Low complexity" evidence="1">
    <location>
        <begin position="35"/>
        <end position="48"/>
    </location>
</feature>
<evidence type="ECO:0000313" key="4">
    <source>
        <dbReference type="Proteomes" id="UP000231791"/>
    </source>
</evidence>
<organism evidence="3 4">
    <name type="scientific">Streptomyces lavendulae subsp. lavendulae</name>
    <dbReference type="NCBI Taxonomy" id="58340"/>
    <lineage>
        <taxon>Bacteria</taxon>
        <taxon>Bacillati</taxon>
        <taxon>Actinomycetota</taxon>
        <taxon>Actinomycetes</taxon>
        <taxon>Kitasatosporales</taxon>
        <taxon>Streptomycetaceae</taxon>
        <taxon>Streptomyces</taxon>
    </lineage>
</organism>
<keyword evidence="2" id="KW-0812">Transmembrane</keyword>
<keyword evidence="2" id="KW-0472">Membrane</keyword>
<evidence type="ECO:0000256" key="2">
    <source>
        <dbReference type="SAM" id="Phobius"/>
    </source>
</evidence>
<name>A0A2K8P9H7_STRLA</name>
<keyword evidence="4" id="KW-1185">Reference proteome</keyword>
<dbReference type="RefSeq" id="WP_234333574.1">
    <property type="nucleotide sequence ID" value="NZ_CP024985.1"/>
</dbReference>
<keyword evidence="2" id="KW-1133">Transmembrane helix</keyword>
<gene>
    <name evidence="3" type="ORF">SLAV_04260</name>
</gene>
<dbReference type="EMBL" id="CP024985">
    <property type="protein sequence ID" value="ATZ22760.1"/>
    <property type="molecule type" value="Genomic_DNA"/>
</dbReference>
<evidence type="ECO:0000313" key="3">
    <source>
        <dbReference type="EMBL" id="ATZ22760.1"/>
    </source>
</evidence>
<dbReference type="InterPro" id="IPR046129">
    <property type="entry name" value="DUF6126"/>
</dbReference>
<proteinExistence type="predicted"/>
<dbReference type="AlphaFoldDB" id="A0A2K8P9H7"/>
<sequence length="95" mass="9896">MTKGENMPTTSEKTEATSEAAGTPFEAAGATSQETGTTAGTPAGTDAAAQPAGLLGRIESRFPRGLVIRLIAYLFVGHLFAFFVYLLFVLGGQNQ</sequence>